<keyword evidence="1" id="KW-1133">Transmembrane helix</keyword>
<evidence type="ECO:0000313" key="2">
    <source>
        <dbReference type="EMBL" id="OGI92460.1"/>
    </source>
</evidence>
<dbReference type="Proteomes" id="UP000179381">
    <property type="component" value="Unassembled WGS sequence"/>
</dbReference>
<sequence>MRAAAIKMRTYASTISDSREGRRQVLHFLFVFLGALALTYVVLLGSTVLNIIERRTLETEARALGNEVGEMELTYLSVLNKIDPALSQTLGFKEVKAKFVNRKSFEHLTAESGILKVIQNEI</sequence>
<organism evidence="2 3">
    <name type="scientific">Candidatus Nomurabacteria bacterium RIFCSPLOWO2_01_FULL_46_18</name>
    <dbReference type="NCBI Taxonomy" id="1801783"/>
    <lineage>
        <taxon>Bacteria</taxon>
        <taxon>Candidatus Nomuraibacteriota</taxon>
    </lineage>
</organism>
<evidence type="ECO:0008006" key="4">
    <source>
        <dbReference type="Google" id="ProtNLM"/>
    </source>
</evidence>
<gene>
    <name evidence="2" type="ORF">A2933_02285</name>
</gene>
<keyword evidence="1" id="KW-0472">Membrane</keyword>
<evidence type="ECO:0000313" key="3">
    <source>
        <dbReference type="Proteomes" id="UP000179381"/>
    </source>
</evidence>
<dbReference type="AlphaFoldDB" id="A0A1F6XE40"/>
<comment type="caution">
    <text evidence="2">The sequence shown here is derived from an EMBL/GenBank/DDBJ whole genome shotgun (WGS) entry which is preliminary data.</text>
</comment>
<keyword evidence="1" id="KW-0812">Transmembrane</keyword>
<reference evidence="2 3" key="1">
    <citation type="journal article" date="2016" name="Nat. Commun.">
        <title>Thousands of microbial genomes shed light on interconnected biogeochemical processes in an aquifer system.</title>
        <authorList>
            <person name="Anantharaman K."/>
            <person name="Brown C.T."/>
            <person name="Hug L.A."/>
            <person name="Sharon I."/>
            <person name="Castelle C.J."/>
            <person name="Probst A.J."/>
            <person name="Thomas B.C."/>
            <person name="Singh A."/>
            <person name="Wilkins M.J."/>
            <person name="Karaoz U."/>
            <person name="Brodie E.L."/>
            <person name="Williams K.H."/>
            <person name="Hubbard S.S."/>
            <person name="Banfield J.F."/>
        </authorList>
    </citation>
    <scope>NUCLEOTIDE SEQUENCE [LARGE SCALE GENOMIC DNA]</scope>
</reference>
<feature type="transmembrane region" description="Helical" evidence="1">
    <location>
        <begin position="28"/>
        <end position="52"/>
    </location>
</feature>
<evidence type="ECO:0000256" key="1">
    <source>
        <dbReference type="SAM" id="Phobius"/>
    </source>
</evidence>
<dbReference type="EMBL" id="MFVH01000010">
    <property type="protein sequence ID" value="OGI92460.1"/>
    <property type="molecule type" value="Genomic_DNA"/>
</dbReference>
<accession>A0A1F6XE40</accession>
<proteinExistence type="predicted"/>
<name>A0A1F6XE40_9BACT</name>
<protein>
    <recommendedName>
        <fullName evidence="4">Cell division protein FtsL</fullName>
    </recommendedName>
</protein>